<dbReference type="GO" id="GO:0009881">
    <property type="term" value="F:photoreceptor activity"/>
    <property type="evidence" value="ECO:0007669"/>
    <property type="project" value="UniProtKB-KW"/>
</dbReference>
<accession>A0A8B7YJK8</accession>
<dbReference type="PROSITE" id="PS00237">
    <property type="entry name" value="G_PROTEIN_RECEP_F1_1"/>
    <property type="match status" value="1"/>
</dbReference>
<keyword evidence="7" id="KW-0157">Chromophore</keyword>
<feature type="compositionally biased region" description="Low complexity" evidence="15">
    <location>
        <begin position="485"/>
        <end position="496"/>
    </location>
</feature>
<evidence type="ECO:0000256" key="2">
    <source>
        <dbReference type="ARBA" id="ARBA00022543"/>
    </source>
</evidence>
<dbReference type="InterPro" id="IPR017452">
    <property type="entry name" value="GPCR_Rhodpsn_7TM"/>
</dbReference>
<keyword evidence="13 14" id="KW-0807">Transducer</keyword>
<evidence type="ECO:0000259" key="17">
    <source>
        <dbReference type="PROSITE" id="PS50262"/>
    </source>
</evidence>
<dbReference type="InterPro" id="IPR050125">
    <property type="entry name" value="GPCR_opsins"/>
</dbReference>
<evidence type="ECO:0000256" key="9">
    <source>
        <dbReference type="ARBA" id="ARBA00023136"/>
    </source>
</evidence>
<evidence type="ECO:0000256" key="14">
    <source>
        <dbReference type="RuleBase" id="RU000688"/>
    </source>
</evidence>
<dbReference type="GO" id="GO:0007601">
    <property type="term" value="P:visual perception"/>
    <property type="evidence" value="ECO:0007669"/>
    <property type="project" value="InterPro"/>
</dbReference>
<dbReference type="PROSITE" id="PS50262">
    <property type="entry name" value="G_PROTEIN_RECEP_F1_2"/>
    <property type="match status" value="1"/>
</dbReference>
<keyword evidence="8 14" id="KW-0297">G-protein coupled receptor</keyword>
<evidence type="ECO:0000256" key="5">
    <source>
        <dbReference type="ARBA" id="ARBA00022925"/>
    </source>
</evidence>
<dbReference type="PROSITE" id="PS00238">
    <property type="entry name" value="OPSIN"/>
    <property type="match status" value="1"/>
</dbReference>
<dbReference type="GO" id="GO:0004930">
    <property type="term" value="F:G protein-coupled receptor activity"/>
    <property type="evidence" value="ECO:0007669"/>
    <property type="project" value="UniProtKB-KW"/>
</dbReference>
<dbReference type="GO" id="GO:0007602">
    <property type="term" value="P:phototransduction"/>
    <property type="evidence" value="ECO:0007669"/>
    <property type="project" value="UniProtKB-KW"/>
</dbReference>
<dbReference type="PRINTS" id="PR00237">
    <property type="entry name" value="GPCRRHODOPSN"/>
</dbReference>
<evidence type="ECO:0000256" key="16">
    <source>
        <dbReference type="SAM" id="Phobius"/>
    </source>
</evidence>
<keyword evidence="5" id="KW-0681">Retinal protein</keyword>
<keyword evidence="4 14" id="KW-0812">Transmembrane</keyword>
<name>A0A8B7YJK8_ACAPL</name>
<dbReference type="InterPro" id="IPR002962">
    <property type="entry name" value="Peropsin"/>
</dbReference>
<protein>
    <submittedName>
        <fullName evidence="19">Rhodopsin, GQ-coupled-like isoform X1</fullName>
    </submittedName>
</protein>
<evidence type="ECO:0000256" key="13">
    <source>
        <dbReference type="ARBA" id="ARBA00023224"/>
    </source>
</evidence>
<evidence type="ECO:0000256" key="8">
    <source>
        <dbReference type="ARBA" id="ARBA00023040"/>
    </source>
</evidence>
<feature type="transmembrane region" description="Helical" evidence="16">
    <location>
        <begin position="220"/>
        <end position="242"/>
    </location>
</feature>
<feature type="domain" description="G-protein coupled receptors family 1 profile" evidence="17">
    <location>
        <begin position="108"/>
        <end position="385"/>
    </location>
</feature>
<feature type="transmembrane region" description="Helical" evidence="16">
    <location>
        <begin position="262"/>
        <end position="290"/>
    </location>
</feature>
<proteinExistence type="inferred from homology"/>
<evidence type="ECO:0000256" key="6">
    <source>
        <dbReference type="ARBA" id="ARBA00022989"/>
    </source>
</evidence>
<comment type="subcellular location">
    <subcellularLocation>
        <location evidence="1">Membrane</location>
        <topology evidence="1">Multi-pass membrane protein</topology>
    </subcellularLocation>
</comment>
<feature type="transmembrane region" description="Helical" evidence="16">
    <location>
        <begin position="329"/>
        <end position="347"/>
    </location>
</feature>
<gene>
    <name evidence="19" type="primary">LOC110980438</name>
</gene>
<keyword evidence="2" id="KW-0600">Photoreceptor protein</keyword>
<reference evidence="19" key="1">
    <citation type="submission" date="2025-08" db="UniProtKB">
        <authorList>
            <consortium name="RefSeq"/>
        </authorList>
    </citation>
    <scope>IDENTIFICATION</scope>
</reference>
<dbReference type="SUPFAM" id="SSF81321">
    <property type="entry name" value="Family A G protein-coupled receptor-like"/>
    <property type="match status" value="1"/>
</dbReference>
<evidence type="ECO:0000256" key="12">
    <source>
        <dbReference type="ARBA" id="ARBA00023180"/>
    </source>
</evidence>
<evidence type="ECO:0000256" key="11">
    <source>
        <dbReference type="ARBA" id="ARBA00023170"/>
    </source>
</evidence>
<dbReference type="AlphaFoldDB" id="A0A8B7YJK8"/>
<dbReference type="CTD" id="94233"/>
<feature type="transmembrane region" description="Helical" evidence="16">
    <location>
        <begin position="92"/>
        <end position="117"/>
    </location>
</feature>
<keyword evidence="3" id="KW-0716">Sensory transduction</keyword>
<dbReference type="PANTHER" id="PTHR24240">
    <property type="entry name" value="OPSIN"/>
    <property type="match status" value="1"/>
</dbReference>
<evidence type="ECO:0000256" key="3">
    <source>
        <dbReference type="ARBA" id="ARBA00022606"/>
    </source>
</evidence>
<dbReference type="Proteomes" id="UP000694845">
    <property type="component" value="Unplaced"/>
</dbReference>
<dbReference type="OrthoDB" id="9996086at2759"/>
<evidence type="ECO:0000256" key="1">
    <source>
        <dbReference type="ARBA" id="ARBA00004141"/>
    </source>
</evidence>
<organism evidence="18 19">
    <name type="scientific">Acanthaster planci</name>
    <name type="common">Crown-of-thorns starfish</name>
    <dbReference type="NCBI Taxonomy" id="133434"/>
    <lineage>
        <taxon>Eukaryota</taxon>
        <taxon>Metazoa</taxon>
        <taxon>Echinodermata</taxon>
        <taxon>Eleutherozoa</taxon>
        <taxon>Asterozoa</taxon>
        <taxon>Asteroidea</taxon>
        <taxon>Valvatacea</taxon>
        <taxon>Valvatida</taxon>
        <taxon>Acanthasteridae</taxon>
        <taxon>Acanthaster</taxon>
    </lineage>
</organism>
<keyword evidence="18" id="KW-1185">Reference proteome</keyword>
<dbReference type="Pfam" id="PF00001">
    <property type="entry name" value="7tm_1"/>
    <property type="match status" value="1"/>
</dbReference>
<keyword evidence="11 14" id="KW-0675">Receptor</keyword>
<dbReference type="SMART" id="SM01381">
    <property type="entry name" value="7TM_GPCR_Srsx"/>
    <property type="match status" value="1"/>
</dbReference>
<dbReference type="GO" id="GO:0016020">
    <property type="term" value="C:membrane"/>
    <property type="evidence" value="ECO:0007669"/>
    <property type="project" value="UniProtKB-SubCell"/>
</dbReference>
<evidence type="ECO:0000256" key="15">
    <source>
        <dbReference type="SAM" id="MobiDB-lite"/>
    </source>
</evidence>
<keyword evidence="9 16" id="KW-0472">Membrane</keyword>
<keyword evidence="10" id="KW-1015">Disulfide bond</keyword>
<evidence type="ECO:0000256" key="7">
    <source>
        <dbReference type="ARBA" id="ARBA00022991"/>
    </source>
</evidence>
<sequence>MITLQCVYIPPIKAAPIKLPCYSTHREQTDSATGLTHRTEKSVFVRSSSSKITDTAAEMENTSWNSVSDFPLMGTTAPMPRGPPPMPPFLDYGLAFFLFVAFVFGIAGNGVTLWIFVRTKSLRTAPNMLIVNLAFSDISMIITNFPLMFASTIYGKWLFGDLVCEIYAFFGGLFGFMSIATMTAIALDRHAILFNRHYVICHSMEAMRTVTRRKAAYKILLVWIYSSIWSLLPFFGFGAYVLEGYGVSCTFEYLDLSLKNRLYVGTIFTFGFLIPLGVIIACYVHIAYTLRQHRLQLMRVQNDLRSPGNDKAQAAAIRKVKAENVEWQIAKVGIMLTILFCASWMPYASVAFIGEFIDASKVTPMVQVIPVVLAKSSASWNPLVYAISHQRFKEALRDHFFVYCCGESQSRRQRHSTTRSMSSENRNTDSRATSVRSVISEADKRDRTGTVMSTVSTKTDEIEMESGVQKPTRSSLKGGRERANKNSNNNGNQSASEQRRRSFPDTSSTTVDSGNVNLVMKSRDGVKIQEHYAAYDNPAASVSDREELTKL</sequence>
<evidence type="ECO:0000256" key="4">
    <source>
        <dbReference type="ARBA" id="ARBA00022692"/>
    </source>
</evidence>
<dbReference type="GeneID" id="110980438"/>
<dbReference type="Gene3D" id="1.20.1070.10">
    <property type="entry name" value="Rhodopsin 7-helix transmembrane proteins"/>
    <property type="match status" value="1"/>
</dbReference>
<feature type="region of interest" description="Disordered" evidence="15">
    <location>
        <begin position="532"/>
        <end position="551"/>
    </location>
</feature>
<keyword evidence="6 16" id="KW-1133">Transmembrane helix</keyword>
<evidence type="ECO:0000313" key="18">
    <source>
        <dbReference type="Proteomes" id="UP000694845"/>
    </source>
</evidence>
<dbReference type="InterPro" id="IPR027430">
    <property type="entry name" value="Retinal_BS"/>
</dbReference>
<dbReference type="InterPro" id="IPR000276">
    <property type="entry name" value="GPCR_Rhodpsn"/>
</dbReference>
<comment type="similarity">
    <text evidence="14">Belongs to the G-protein coupled receptor 1 family.</text>
</comment>
<feature type="region of interest" description="Disordered" evidence="15">
    <location>
        <begin position="412"/>
        <end position="518"/>
    </location>
</feature>
<feature type="compositionally biased region" description="Polar residues" evidence="15">
    <location>
        <begin position="504"/>
        <end position="516"/>
    </location>
</feature>
<keyword evidence="12" id="KW-0325">Glycoprotein</keyword>
<feature type="transmembrane region" description="Helical" evidence="16">
    <location>
        <begin position="129"/>
        <end position="154"/>
    </location>
</feature>
<evidence type="ECO:0000256" key="10">
    <source>
        <dbReference type="ARBA" id="ARBA00023157"/>
    </source>
</evidence>
<evidence type="ECO:0000313" key="19">
    <source>
        <dbReference type="RefSeq" id="XP_022092807.1"/>
    </source>
</evidence>
<dbReference type="PRINTS" id="PR01244">
    <property type="entry name" value="PEROPSIN"/>
</dbReference>
<dbReference type="RefSeq" id="XP_022092807.1">
    <property type="nucleotide sequence ID" value="XM_022237115.1"/>
</dbReference>
<feature type="transmembrane region" description="Helical" evidence="16">
    <location>
        <begin position="166"/>
        <end position="187"/>
    </location>
</feature>
<dbReference type="KEGG" id="aplc:110980438"/>